<accession>A0A2S7KNR4</accession>
<dbReference type="Proteomes" id="UP000239800">
    <property type="component" value="Unassembled WGS sequence"/>
</dbReference>
<dbReference type="InterPro" id="IPR029063">
    <property type="entry name" value="SAM-dependent_MTases_sf"/>
</dbReference>
<dbReference type="SUPFAM" id="SSF53335">
    <property type="entry name" value="S-adenosyl-L-methionine-dependent methyltransferases"/>
    <property type="match status" value="1"/>
</dbReference>
<sequence>MLVEIPMGNHWYSFWFNTPYYHVLYKDRNDQEAAHFMNRLLEFLQLKPGSSILDLACGKGRHSIYLNSLGYDVTGLDLSERSIHAAKEFERSGLRFFVHDMTKPFPEQFDAVFNLFTSFGYFETEGEDLQTIQSIKSEMKPNGVGIIDFMNAEYVKNHLVPEETKVIDGIRFQISKRLEGEYIVKDIHLEDEHRSLRFTERVKTLYLSDFLRYFDQTGLNLIETFGDYELQPFDSERSDRLIMIFKTS</sequence>
<keyword evidence="2" id="KW-0808">Transferase</keyword>
<dbReference type="EMBL" id="MQUB01000001">
    <property type="protein sequence ID" value="PQB04269.1"/>
    <property type="molecule type" value="Genomic_DNA"/>
</dbReference>
<name>A0A2S7KNR4_9FLAO</name>
<evidence type="ECO:0000313" key="3">
    <source>
        <dbReference type="Proteomes" id="UP000239800"/>
    </source>
</evidence>
<evidence type="ECO:0000313" key="2">
    <source>
        <dbReference type="EMBL" id="PQB04269.1"/>
    </source>
</evidence>
<protein>
    <submittedName>
        <fullName evidence="2">SAM-dependent methyltransferase</fullName>
    </submittedName>
</protein>
<keyword evidence="2" id="KW-0489">Methyltransferase</keyword>
<organism evidence="2 3">
    <name type="scientific">Aureitalea marina</name>
    <dbReference type="NCBI Taxonomy" id="930804"/>
    <lineage>
        <taxon>Bacteria</taxon>
        <taxon>Pseudomonadati</taxon>
        <taxon>Bacteroidota</taxon>
        <taxon>Flavobacteriia</taxon>
        <taxon>Flavobacteriales</taxon>
        <taxon>Flavobacteriaceae</taxon>
        <taxon>Aureitalea</taxon>
    </lineage>
</organism>
<keyword evidence="3" id="KW-1185">Reference proteome</keyword>
<dbReference type="Gene3D" id="2.20.25.110">
    <property type="entry name" value="S-adenosyl-L-methionine-dependent methyltransferases"/>
    <property type="match status" value="1"/>
</dbReference>
<dbReference type="Gene3D" id="3.40.50.150">
    <property type="entry name" value="Vaccinia Virus protein VP39"/>
    <property type="match status" value="1"/>
</dbReference>
<evidence type="ECO:0000259" key="1">
    <source>
        <dbReference type="Pfam" id="PF13847"/>
    </source>
</evidence>
<dbReference type="PANTHER" id="PTHR43861">
    <property type="entry name" value="TRANS-ACONITATE 2-METHYLTRANSFERASE-RELATED"/>
    <property type="match status" value="1"/>
</dbReference>
<dbReference type="Pfam" id="PF13847">
    <property type="entry name" value="Methyltransf_31"/>
    <property type="match status" value="1"/>
</dbReference>
<proteinExistence type="predicted"/>
<dbReference type="CDD" id="cd02440">
    <property type="entry name" value="AdoMet_MTases"/>
    <property type="match status" value="1"/>
</dbReference>
<reference evidence="2 3" key="1">
    <citation type="submission" date="2016-11" db="EMBL/GenBank/DDBJ databases">
        <title>Trade-off between light-utilization and light-protection in marine flavobacteria.</title>
        <authorList>
            <person name="Kumagai Y."/>
        </authorList>
    </citation>
    <scope>NUCLEOTIDE SEQUENCE [LARGE SCALE GENOMIC DNA]</scope>
    <source>
        <strain evidence="2 3">NBRC 107741</strain>
    </source>
</reference>
<comment type="caution">
    <text evidence="2">The sequence shown here is derived from an EMBL/GenBank/DDBJ whole genome shotgun (WGS) entry which is preliminary data.</text>
</comment>
<dbReference type="RefSeq" id="WP_245917636.1">
    <property type="nucleotide sequence ID" value="NZ_MQUB01000001.1"/>
</dbReference>
<dbReference type="GO" id="GO:0032259">
    <property type="term" value="P:methylation"/>
    <property type="evidence" value="ECO:0007669"/>
    <property type="project" value="UniProtKB-KW"/>
</dbReference>
<dbReference type="GO" id="GO:0008168">
    <property type="term" value="F:methyltransferase activity"/>
    <property type="evidence" value="ECO:0007669"/>
    <property type="project" value="UniProtKB-KW"/>
</dbReference>
<dbReference type="AlphaFoldDB" id="A0A2S7KNR4"/>
<gene>
    <name evidence="2" type="ORF">BST85_04660</name>
</gene>
<dbReference type="InterPro" id="IPR025714">
    <property type="entry name" value="Methyltranfer_dom"/>
</dbReference>
<feature type="domain" description="Methyltransferase" evidence="1">
    <location>
        <begin position="47"/>
        <end position="154"/>
    </location>
</feature>